<dbReference type="AlphaFoldDB" id="A0A481RK40"/>
<dbReference type="Proteomes" id="UP000293073">
    <property type="component" value="Plasmid megaplasmid"/>
</dbReference>
<dbReference type="EMBL" id="CP034941">
    <property type="protein sequence ID" value="QAY21615.1"/>
    <property type="molecule type" value="Genomic_DNA"/>
</dbReference>
<feature type="region of interest" description="Disordered" evidence="1">
    <location>
        <begin position="93"/>
        <end position="124"/>
    </location>
</feature>
<geneLocation type="plasmid" evidence="3">
    <name>megaPlasmid</name>
</geneLocation>
<dbReference type="KEGG" id="hezz:EO776_16710"/>
<organism evidence="2 3">
    <name type="scientific">Halorubrum ezzemoulense</name>
    <name type="common">Halorubrum chaoviator</name>
    <dbReference type="NCBI Taxonomy" id="337243"/>
    <lineage>
        <taxon>Archaea</taxon>
        <taxon>Methanobacteriati</taxon>
        <taxon>Methanobacteriota</taxon>
        <taxon>Stenosarchaea group</taxon>
        <taxon>Halobacteria</taxon>
        <taxon>Halobacteriales</taxon>
        <taxon>Haloferacaceae</taxon>
        <taxon>Halorubrum</taxon>
    </lineage>
</organism>
<evidence type="ECO:0000313" key="2">
    <source>
        <dbReference type="EMBL" id="QAY21615.1"/>
    </source>
</evidence>
<reference evidence="3" key="1">
    <citation type="submission" date="2019-01" db="EMBL/GenBank/DDBJ databases">
        <title>Complete genome of Halorubrum ezzemoulense strain FB21.</title>
        <authorList>
            <person name="Feng Y."/>
            <person name="Louyakis A.S."/>
            <person name="Papke R.T."/>
            <person name="Gogarten J.P."/>
        </authorList>
    </citation>
    <scope>NUCLEOTIDE SEQUENCE [LARGE SCALE GENOMIC DNA]</scope>
    <source>
        <strain evidence="3">Fb21</strain>
        <plasmid evidence="3">megaPlasmid</plasmid>
    </source>
</reference>
<evidence type="ECO:0000313" key="3">
    <source>
        <dbReference type="Proteomes" id="UP000293073"/>
    </source>
</evidence>
<gene>
    <name evidence="2" type="ORF">EO776_16710</name>
</gene>
<dbReference type="GeneID" id="301361492"/>
<protein>
    <submittedName>
        <fullName evidence="2">Uncharacterized protein</fullName>
    </submittedName>
</protein>
<evidence type="ECO:0000256" key="1">
    <source>
        <dbReference type="SAM" id="MobiDB-lite"/>
    </source>
</evidence>
<name>A0A481RK40_HALEZ</name>
<proteinExistence type="predicted"/>
<sequence>MSEEQSNSEEVGTLLDVTRWHKEQADPDFDKESVTHLLEDRRDAEFVEWYPGPPEGDSMLARFRVTDVSEGGELVDYSVEISENLLQEAIESLSNQKHKRTTPTADSTEIKDSSSDDQSLEDYL</sequence>
<accession>A0A481RK40</accession>
<keyword evidence="2" id="KW-0614">Plasmid</keyword>
<dbReference type="RefSeq" id="WP_129452592.1">
    <property type="nucleotide sequence ID" value="NZ_CP034941.1"/>
</dbReference>